<dbReference type="AlphaFoldDB" id="A0A151B0T0"/>
<gene>
    <name evidence="1" type="ORF">MOMUL_10310</name>
</gene>
<evidence type="ECO:0000313" key="1">
    <source>
        <dbReference type="EMBL" id="KYH33247.1"/>
    </source>
</evidence>
<dbReference type="EMBL" id="LTBC01000002">
    <property type="protein sequence ID" value="KYH33247.1"/>
    <property type="molecule type" value="Genomic_DNA"/>
</dbReference>
<keyword evidence="2" id="KW-1185">Reference proteome</keyword>
<proteinExistence type="predicted"/>
<organism evidence="1 2">
    <name type="scientific">Moorella mulderi DSM 14980</name>
    <dbReference type="NCBI Taxonomy" id="1122241"/>
    <lineage>
        <taxon>Bacteria</taxon>
        <taxon>Bacillati</taxon>
        <taxon>Bacillota</taxon>
        <taxon>Clostridia</taxon>
        <taxon>Neomoorellales</taxon>
        <taxon>Neomoorellaceae</taxon>
        <taxon>Neomoorella</taxon>
    </lineage>
</organism>
<dbReference type="OrthoDB" id="7019976at2"/>
<dbReference type="RefSeq" id="WP_062282339.1">
    <property type="nucleotide sequence ID" value="NZ_LTBC01000002.1"/>
</dbReference>
<reference evidence="1 2" key="1">
    <citation type="submission" date="2016-02" db="EMBL/GenBank/DDBJ databases">
        <title>Genome sequence of Moorella mulderi DSM 14980.</title>
        <authorList>
            <person name="Poehlein A."/>
            <person name="Daniel R."/>
        </authorList>
    </citation>
    <scope>NUCLEOTIDE SEQUENCE [LARGE SCALE GENOMIC DNA]</scope>
    <source>
        <strain evidence="1 2">DSM 14980</strain>
    </source>
</reference>
<dbReference type="PATRIC" id="fig|1122241.3.peg.1081"/>
<name>A0A151B0T0_9FIRM</name>
<dbReference type="Proteomes" id="UP000075670">
    <property type="component" value="Unassembled WGS sequence"/>
</dbReference>
<evidence type="ECO:0000313" key="2">
    <source>
        <dbReference type="Proteomes" id="UP000075670"/>
    </source>
</evidence>
<sequence length="94" mass="10782">MGDWKMLDTGGHVYVSIKDMVLKGNKGKRAVGVTADAGCVYGKLYDNEWNFFENEDRSWPVGTSEQIADFIESSKDIFSKEQQEDILEQRDSYY</sequence>
<accession>A0A151B0T0</accession>
<protein>
    <submittedName>
        <fullName evidence="1">Uncharacterized protein</fullName>
    </submittedName>
</protein>
<comment type="caution">
    <text evidence="1">The sequence shown here is derived from an EMBL/GenBank/DDBJ whole genome shotgun (WGS) entry which is preliminary data.</text>
</comment>